<dbReference type="Proteomes" id="UP000646827">
    <property type="component" value="Unassembled WGS sequence"/>
</dbReference>
<accession>A0A8H7VN42</accession>
<dbReference type="GO" id="GO:0035241">
    <property type="term" value="F:protein-arginine omega-N monomethyltransferase activity"/>
    <property type="evidence" value="ECO:0007669"/>
    <property type="project" value="TreeGrafter"/>
</dbReference>
<dbReference type="PANTHER" id="PTHR35517">
    <property type="entry name" value="PROTEIN ARGININE N-METHYLTRANSFERASE SFM1"/>
    <property type="match status" value="1"/>
</dbReference>
<comment type="caution">
    <text evidence="1">The sequence shown here is derived from an EMBL/GenBank/DDBJ whole genome shotgun (WGS) entry which is preliminary data.</text>
</comment>
<dbReference type="OrthoDB" id="373498at2759"/>
<proteinExistence type="predicted"/>
<evidence type="ECO:0000313" key="1">
    <source>
        <dbReference type="EMBL" id="KAG2225052.1"/>
    </source>
</evidence>
<evidence type="ECO:0000313" key="2">
    <source>
        <dbReference type="Proteomes" id="UP000646827"/>
    </source>
</evidence>
<sequence>MAKFVVDHMEDGMHEWCVLEYKHMISVVGKENMHFSSLSDACLASMPEELKEAYCHKENVLNLPGVDPKDVCLLDPSATEPLKPEDGDTFKYFLFGGILGDDPPRDRTKELRKLGFANRHLGPVQMSTDTAVNVTKHVVDNKVPLDQVPYIDGPEVFFSKHESVNMPFRYIAETKEIITKSGEKKSIRKPIMPPGMLELLKKDSEQSLDF</sequence>
<reference evidence="1 2" key="1">
    <citation type="submission" date="2020-12" db="EMBL/GenBank/DDBJ databases">
        <title>Metabolic potential, ecology and presence of endohyphal bacteria is reflected in genomic diversity of Mucoromycotina.</title>
        <authorList>
            <person name="Muszewska A."/>
            <person name="Okrasinska A."/>
            <person name="Steczkiewicz K."/>
            <person name="Drgas O."/>
            <person name="Orlowska M."/>
            <person name="Perlinska-Lenart U."/>
            <person name="Aleksandrzak-Piekarczyk T."/>
            <person name="Szatraj K."/>
            <person name="Zielenkiewicz U."/>
            <person name="Pilsyk S."/>
            <person name="Malc E."/>
            <person name="Mieczkowski P."/>
            <person name="Kruszewska J.S."/>
            <person name="Biernat P."/>
            <person name="Pawlowska J."/>
        </authorList>
    </citation>
    <scope>NUCLEOTIDE SEQUENCE [LARGE SCALE GENOMIC DNA]</scope>
    <source>
        <strain evidence="1 2">CBS 142.35</strain>
    </source>
</reference>
<organism evidence="1 2">
    <name type="scientific">Circinella minor</name>
    <dbReference type="NCBI Taxonomy" id="1195481"/>
    <lineage>
        <taxon>Eukaryota</taxon>
        <taxon>Fungi</taxon>
        <taxon>Fungi incertae sedis</taxon>
        <taxon>Mucoromycota</taxon>
        <taxon>Mucoromycotina</taxon>
        <taxon>Mucoromycetes</taxon>
        <taxon>Mucorales</taxon>
        <taxon>Lichtheimiaceae</taxon>
        <taxon>Circinella</taxon>
    </lineage>
</organism>
<dbReference type="CDD" id="cd18090">
    <property type="entry name" value="Arginine_MT_Sfm1"/>
    <property type="match status" value="1"/>
</dbReference>
<dbReference type="EMBL" id="JAEPRB010000033">
    <property type="protein sequence ID" value="KAG2225052.1"/>
    <property type="molecule type" value="Genomic_DNA"/>
</dbReference>
<name>A0A8H7VN42_9FUNG</name>
<protein>
    <recommendedName>
        <fullName evidence="3">SAM-dependent RNA methyltransferase</fullName>
    </recommendedName>
</protein>
<dbReference type="Pfam" id="PF04252">
    <property type="entry name" value="SFM1-like"/>
    <property type="match status" value="1"/>
</dbReference>
<dbReference type="InterPro" id="IPR007364">
    <property type="entry name" value="SFM1-like"/>
</dbReference>
<evidence type="ECO:0008006" key="3">
    <source>
        <dbReference type="Google" id="ProtNLM"/>
    </source>
</evidence>
<dbReference type="PANTHER" id="PTHR35517:SF1">
    <property type="entry name" value="PROTEIN ARGININE N-METHYLTRANSFERASE SFM1"/>
    <property type="match status" value="1"/>
</dbReference>
<gene>
    <name evidence="1" type="ORF">INT45_003252</name>
</gene>
<keyword evidence="2" id="KW-1185">Reference proteome</keyword>
<dbReference type="AlphaFoldDB" id="A0A8H7VN42"/>